<dbReference type="AlphaFoldDB" id="A0A1J4KYS2"/>
<organism evidence="1 2">
    <name type="scientific">Tritrichomonas foetus</name>
    <dbReference type="NCBI Taxonomy" id="1144522"/>
    <lineage>
        <taxon>Eukaryota</taxon>
        <taxon>Metamonada</taxon>
        <taxon>Parabasalia</taxon>
        <taxon>Tritrichomonadida</taxon>
        <taxon>Tritrichomonadidae</taxon>
        <taxon>Tritrichomonas</taxon>
    </lineage>
</organism>
<sequence>MMYFSQRKEALKFFGTNRSEFEMKLRNMGITPSEDEISQMIQELQNDADFSNMENVKQIDNENLLYAFRIFQENDIIMTKDELNIILNYHGVDVLEDSQREEILRKCIKNEFNVVKLVEKKFNKNNGLTNFESFYNV</sequence>
<dbReference type="Gene3D" id="1.10.238.10">
    <property type="entry name" value="EF-hand"/>
    <property type="match status" value="1"/>
</dbReference>
<dbReference type="RefSeq" id="XP_068369442.1">
    <property type="nucleotide sequence ID" value="XM_068497178.1"/>
</dbReference>
<dbReference type="EMBL" id="MLAK01000123">
    <property type="protein sequence ID" value="OHT16306.1"/>
    <property type="molecule type" value="Genomic_DNA"/>
</dbReference>
<proteinExistence type="predicted"/>
<comment type="caution">
    <text evidence="1">The sequence shown here is derived from an EMBL/GenBank/DDBJ whole genome shotgun (WGS) entry which is preliminary data.</text>
</comment>
<dbReference type="VEuPathDB" id="TrichDB:TRFO_13319"/>
<dbReference type="InterPro" id="IPR011992">
    <property type="entry name" value="EF-hand-dom_pair"/>
</dbReference>
<dbReference type="SUPFAM" id="SSF47473">
    <property type="entry name" value="EF-hand"/>
    <property type="match status" value="1"/>
</dbReference>
<reference evidence="1" key="1">
    <citation type="submission" date="2016-10" db="EMBL/GenBank/DDBJ databases">
        <authorList>
            <person name="Benchimol M."/>
            <person name="Almeida L.G."/>
            <person name="Vasconcelos A.T."/>
            <person name="Perreira-Neves A."/>
            <person name="Rosa I.A."/>
            <person name="Tasca T."/>
            <person name="Bogo M.R."/>
            <person name="de Souza W."/>
        </authorList>
    </citation>
    <scope>NUCLEOTIDE SEQUENCE [LARGE SCALE GENOMIC DNA]</scope>
    <source>
        <strain evidence="1">K</strain>
    </source>
</reference>
<name>A0A1J4KYS2_9EUKA</name>
<dbReference type="Proteomes" id="UP000179807">
    <property type="component" value="Unassembled WGS sequence"/>
</dbReference>
<gene>
    <name evidence="1" type="ORF">TRFO_13319</name>
</gene>
<evidence type="ECO:0000313" key="2">
    <source>
        <dbReference type="Proteomes" id="UP000179807"/>
    </source>
</evidence>
<dbReference type="GeneID" id="94831882"/>
<keyword evidence="2" id="KW-1185">Reference proteome</keyword>
<accession>A0A1J4KYS2</accession>
<evidence type="ECO:0000313" key="1">
    <source>
        <dbReference type="EMBL" id="OHT16306.1"/>
    </source>
</evidence>
<protein>
    <submittedName>
        <fullName evidence="1">Uncharacterized protein</fullName>
    </submittedName>
</protein>